<dbReference type="InterPro" id="IPR041946">
    <property type="entry name" value="GPR156_7TM"/>
</dbReference>
<keyword evidence="15" id="KW-1185">Reference proteome</keyword>
<sequence>MEPELNCSSQCDSPLCFIQSGVNREDGLDILQRLCGLSTVISLELPRRSLSPVLSAVVWTLLSCGILLAFCFLLFTLRFKNNRIVKMSSPNLNVLTLFGSVLTYSSGFLFVITWCSPLQARMWMLCVGSTLVFGPILGKTWRLYRVFTQRVPDKRVIIRDIQLMGMVALLILVDMLVLTAWNLADPIRCLRSVGAVVKVVERDISYSLSQLDSCSSVYSNLWIIIIVVLKGCLLLYGTYLAGLTSNVSHPPVNQSPTIITTVSLVTFSSAVAIPVSVFLQAWPNLVYGTMAGAIFICTLATNCMLFVNIALFVLIQNARSQCANFPQEQIFSVCLKLVFLNVILQKNAVIDSLQEQVNNAKDKLLRLMSASQPSEDQDMDSSATNLNSSSTQTTELQSEGPSSSSLSQRESKSRLSPPHLSPYLPAAPVSLSVVSPSSEPPSAPNFAAPISVSSPLPVEVFMSETQRDVAVTGPSSRGTAESRTGEDLKQSLPFPGLLRTAEETVQFVTSLQSRRGLNPSEADTQSGLTVQLGPNARPAGFISSEQLQEILQELSVDAVMETTLRSPGQASRTTLTKTSALSPLSFISPYAMRKRRPPFHSPRRGLSPPCFFTGSEIPACGKTGDTCKHQNNPGELPEGITVDDTFLRVYSSDLDVEKEEEEEDAEGHGVRKKCQRCILRSHRCAEQHEMEVGGENEQRHKRIRDSCGYWDSDSSSSTDYCYYHRPYCDSCLQRGSLLSSDSSSDSSDSEYDDYTSLYRSPRPVVFKEDLKPTFV</sequence>
<evidence type="ECO:0000259" key="13">
    <source>
        <dbReference type="PROSITE" id="PS50259"/>
    </source>
</evidence>
<comment type="similarity">
    <text evidence="2">Belongs to the G-protein coupled receptor 3 family. GABA-B receptor subfamily.</text>
</comment>
<proteinExistence type="inferred from homology"/>
<evidence type="ECO:0000256" key="8">
    <source>
        <dbReference type="ARBA" id="ARBA00023180"/>
    </source>
</evidence>
<dbReference type="Proteomes" id="UP000265080">
    <property type="component" value="Chromosome 12"/>
</dbReference>
<feature type="transmembrane region" description="Helical" evidence="12">
    <location>
        <begin position="91"/>
        <end position="114"/>
    </location>
</feature>
<evidence type="ECO:0000256" key="1">
    <source>
        <dbReference type="ARBA" id="ARBA00004141"/>
    </source>
</evidence>
<keyword evidence="9" id="KW-0807">Transducer</keyword>
<evidence type="ECO:0000256" key="12">
    <source>
        <dbReference type="SAM" id="Phobius"/>
    </source>
</evidence>
<dbReference type="PROSITE" id="PS50259">
    <property type="entry name" value="G_PROTEIN_RECEP_F3_4"/>
    <property type="match status" value="1"/>
</dbReference>
<evidence type="ECO:0000256" key="9">
    <source>
        <dbReference type="ARBA" id="ARBA00023224"/>
    </source>
</evidence>
<feature type="transmembrane region" description="Helical" evidence="12">
    <location>
        <begin position="161"/>
        <end position="184"/>
    </location>
</feature>
<evidence type="ECO:0000256" key="10">
    <source>
        <dbReference type="SAM" id="Coils"/>
    </source>
</evidence>
<keyword evidence="5" id="KW-0297">G-protein coupled receptor</keyword>
<keyword evidence="8" id="KW-0325">Glycoprotein</keyword>
<dbReference type="Pfam" id="PF00003">
    <property type="entry name" value="7tm_3"/>
    <property type="match status" value="1"/>
</dbReference>
<comment type="subcellular location">
    <subcellularLocation>
        <location evidence="1">Membrane</location>
        <topology evidence="1">Multi-pass membrane protein</topology>
    </subcellularLocation>
</comment>
<feature type="region of interest" description="Disordered" evidence="11">
    <location>
        <begin position="468"/>
        <end position="491"/>
    </location>
</feature>
<dbReference type="GO" id="GO:0007214">
    <property type="term" value="P:gamma-aminobutyric acid signaling pathway"/>
    <property type="evidence" value="ECO:0007669"/>
    <property type="project" value="TreeGrafter"/>
</dbReference>
<feature type="transmembrane region" description="Helical" evidence="12">
    <location>
        <begin position="285"/>
        <end position="315"/>
    </location>
</feature>
<keyword evidence="10" id="KW-0175">Coiled coil</keyword>
<dbReference type="Ensembl" id="ENSAPET00000000616.1">
    <property type="protein sequence ID" value="ENSAPEP00000000603.1"/>
    <property type="gene ID" value="ENSAPEG00000000409.1"/>
</dbReference>
<feature type="domain" description="G-protein coupled receptors family 3 profile" evidence="13">
    <location>
        <begin position="54"/>
        <end position="320"/>
    </location>
</feature>
<feature type="transmembrane region" description="Helical" evidence="12">
    <location>
        <begin position="56"/>
        <end position="79"/>
    </location>
</feature>
<evidence type="ECO:0000256" key="7">
    <source>
        <dbReference type="ARBA" id="ARBA00023170"/>
    </source>
</evidence>
<feature type="compositionally biased region" description="Low complexity" evidence="11">
    <location>
        <begin position="381"/>
        <end position="408"/>
    </location>
</feature>
<feature type="coiled-coil region" evidence="10">
    <location>
        <begin position="343"/>
        <end position="370"/>
    </location>
</feature>
<dbReference type="InterPro" id="IPR002455">
    <property type="entry name" value="GPCR3_GABA-B"/>
</dbReference>
<evidence type="ECO:0000313" key="14">
    <source>
        <dbReference type="Ensembl" id="ENSAPEP00000000603.1"/>
    </source>
</evidence>
<evidence type="ECO:0000256" key="11">
    <source>
        <dbReference type="SAM" id="MobiDB-lite"/>
    </source>
</evidence>
<reference evidence="14 15" key="1">
    <citation type="submission" date="2018-03" db="EMBL/GenBank/DDBJ databases">
        <title>Finding Nemo's genes: A chromosome-scale reference assembly of the genome of the orange clownfish Amphiprion percula.</title>
        <authorList>
            <person name="Lehmann R."/>
        </authorList>
    </citation>
    <scope>NUCLEOTIDE SEQUENCE</scope>
</reference>
<evidence type="ECO:0000256" key="4">
    <source>
        <dbReference type="ARBA" id="ARBA00022989"/>
    </source>
</evidence>
<keyword evidence="7" id="KW-0675">Receptor</keyword>
<feature type="transmembrane region" description="Helical" evidence="12">
    <location>
        <begin position="221"/>
        <end position="245"/>
    </location>
</feature>
<evidence type="ECO:0000313" key="15">
    <source>
        <dbReference type="Proteomes" id="UP000265080"/>
    </source>
</evidence>
<protein>
    <submittedName>
        <fullName evidence="14">G protein-coupled receptor 156</fullName>
    </submittedName>
</protein>
<evidence type="ECO:0000256" key="2">
    <source>
        <dbReference type="ARBA" id="ARBA00008991"/>
    </source>
</evidence>
<dbReference type="InterPro" id="IPR000337">
    <property type="entry name" value="GPCR_3"/>
</dbReference>
<feature type="transmembrane region" description="Helical" evidence="12">
    <location>
        <begin position="120"/>
        <end position="141"/>
    </location>
</feature>
<feature type="compositionally biased region" description="Polar residues" evidence="11">
    <location>
        <begin position="473"/>
        <end position="482"/>
    </location>
</feature>
<feature type="region of interest" description="Disordered" evidence="11">
    <location>
        <begin position="371"/>
        <end position="421"/>
    </location>
</feature>
<reference evidence="14" key="3">
    <citation type="submission" date="2025-09" db="UniProtKB">
        <authorList>
            <consortium name="Ensembl"/>
        </authorList>
    </citation>
    <scope>IDENTIFICATION</scope>
</reference>
<keyword evidence="4 12" id="KW-1133">Transmembrane helix</keyword>
<keyword evidence="6 12" id="KW-0472">Membrane</keyword>
<dbReference type="PRINTS" id="PR00248">
    <property type="entry name" value="GPCRMGR"/>
</dbReference>
<organism evidence="14 15">
    <name type="scientific">Amphiprion percula</name>
    <name type="common">Orange clownfish</name>
    <name type="synonym">Lutjanus percula</name>
    <dbReference type="NCBI Taxonomy" id="161767"/>
    <lineage>
        <taxon>Eukaryota</taxon>
        <taxon>Metazoa</taxon>
        <taxon>Chordata</taxon>
        <taxon>Craniata</taxon>
        <taxon>Vertebrata</taxon>
        <taxon>Euteleostomi</taxon>
        <taxon>Actinopterygii</taxon>
        <taxon>Neopterygii</taxon>
        <taxon>Teleostei</taxon>
        <taxon>Neoteleostei</taxon>
        <taxon>Acanthomorphata</taxon>
        <taxon>Ovalentaria</taxon>
        <taxon>Pomacentridae</taxon>
        <taxon>Amphiprion</taxon>
    </lineage>
</organism>
<dbReference type="GO" id="GO:0038039">
    <property type="term" value="C:G protein-coupled receptor heterodimeric complex"/>
    <property type="evidence" value="ECO:0007669"/>
    <property type="project" value="TreeGrafter"/>
</dbReference>
<feature type="transmembrane region" description="Helical" evidence="12">
    <location>
        <begin position="257"/>
        <end position="279"/>
    </location>
</feature>
<dbReference type="GO" id="GO:0004965">
    <property type="term" value="F:G protein-coupled GABA receptor activity"/>
    <property type="evidence" value="ECO:0007669"/>
    <property type="project" value="InterPro"/>
</dbReference>
<dbReference type="GeneTree" id="ENSGT00940000159755"/>
<evidence type="ECO:0000256" key="5">
    <source>
        <dbReference type="ARBA" id="ARBA00023040"/>
    </source>
</evidence>
<keyword evidence="3 12" id="KW-0812">Transmembrane</keyword>
<reference evidence="14" key="2">
    <citation type="submission" date="2025-08" db="UniProtKB">
        <authorList>
            <consortium name="Ensembl"/>
        </authorList>
    </citation>
    <scope>IDENTIFICATION</scope>
</reference>
<dbReference type="InterPro" id="IPR017978">
    <property type="entry name" value="GPCR_3_C"/>
</dbReference>
<dbReference type="AlphaFoldDB" id="A0A3P8RJG7"/>
<name>A0A3P8RJG7_AMPPE</name>
<accession>A0A3P8RJG7</accession>
<dbReference type="PRINTS" id="PR01176">
    <property type="entry name" value="GABABRECEPTR"/>
</dbReference>
<dbReference type="PANTHER" id="PTHR10519:SF20">
    <property type="entry name" value="G-PROTEIN COUPLED RECEPTOR 156-RELATED"/>
    <property type="match status" value="1"/>
</dbReference>
<dbReference type="PANTHER" id="PTHR10519">
    <property type="entry name" value="GABA-B RECEPTOR"/>
    <property type="match status" value="1"/>
</dbReference>
<dbReference type="CDD" id="cd15292">
    <property type="entry name" value="7tmC_GPR156"/>
    <property type="match status" value="1"/>
</dbReference>
<evidence type="ECO:0000256" key="3">
    <source>
        <dbReference type="ARBA" id="ARBA00022692"/>
    </source>
</evidence>
<dbReference type="OMA" id="TKIPACE"/>
<evidence type="ECO:0000256" key="6">
    <source>
        <dbReference type="ARBA" id="ARBA00023136"/>
    </source>
</evidence>